<dbReference type="Gene3D" id="2.40.160.20">
    <property type="match status" value="1"/>
</dbReference>
<protein>
    <submittedName>
        <fullName evidence="3">Outer membrane beta-barrel protein</fullName>
    </submittedName>
</protein>
<accession>A0ABV5EWS6</accession>
<keyword evidence="1" id="KW-0732">Signal</keyword>
<sequence>MSSILKKQKYISAVVILLFFGSFDGISQIDEDVLRLEFGVGGNHVLDNGFAETYTANEFNLPSITLGAQYMFTDKLGVKLDLGFSRFKGVNDEFKINYTRINGQGIYDYTHILNFDDRSDFKFQVHAGPGFTFVRPLEGIKDVDQSYFNFMLGTEIHYALSSATSIFFDASYIHGFTKPDTYTPAINGLGAFNGSMFTFTIGVSLSLSGCYFCN</sequence>
<dbReference type="RefSeq" id="WP_382380250.1">
    <property type="nucleotide sequence ID" value="NZ_JBHMEZ010000001.1"/>
</dbReference>
<dbReference type="InterPro" id="IPR027385">
    <property type="entry name" value="Beta-barrel_OMP"/>
</dbReference>
<keyword evidence="4" id="KW-1185">Reference proteome</keyword>
<dbReference type="InterPro" id="IPR011250">
    <property type="entry name" value="OMP/PagP_B-barrel"/>
</dbReference>
<feature type="domain" description="Outer membrane protein beta-barrel" evidence="2">
    <location>
        <begin position="54"/>
        <end position="187"/>
    </location>
</feature>
<gene>
    <name evidence="3" type="ORF">ACFFVB_00975</name>
</gene>
<dbReference type="Pfam" id="PF13505">
    <property type="entry name" value="OMP_b-brl"/>
    <property type="match status" value="1"/>
</dbReference>
<evidence type="ECO:0000313" key="4">
    <source>
        <dbReference type="Proteomes" id="UP001589605"/>
    </source>
</evidence>
<dbReference type="EMBL" id="JBHMEZ010000001">
    <property type="protein sequence ID" value="MFB9051637.1"/>
    <property type="molecule type" value="Genomic_DNA"/>
</dbReference>
<dbReference type="SUPFAM" id="SSF56925">
    <property type="entry name" value="OMPA-like"/>
    <property type="match status" value="1"/>
</dbReference>
<organism evidence="3 4">
    <name type="scientific">Formosa undariae</name>
    <dbReference type="NCBI Taxonomy" id="1325436"/>
    <lineage>
        <taxon>Bacteria</taxon>
        <taxon>Pseudomonadati</taxon>
        <taxon>Bacteroidota</taxon>
        <taxon>Flavobacteriia</taxon>
        <taxon>Flavobacteriales</taxon>
        <taxon>Flavobacteriaceae</taxon>
        <taxon>Formosa</taxon>
    </lineage>
</organism>
<evidence type="ECO:0000256" key="1">
    <source>
        <dbReference type="ARBA" id="ARBA00022729"/>
    </source>
</evidence>
<proteinExistence type="predicted"/>
<comment type="caution">
    <text evidence="3">The sequence shown here is derived from an EMBL/GenBank/DDBJ whole genome shotgun (WGS) entry which is preliminary data.</text>
</comment>
<reference evidence="3 4" key="1">
    <citation type="submission" date="2024-09" db="EMBL/GenBank/DDBJ databases">
        <authorList>
            <person name="Sun Q."/>
            <person name="Mori K."/>
        </authorList>
    </citation>
    <scope>NUCLEOTIDE SEQUENCE [LARGE SCALE GENOMIC DNA]</scope>
    <source>
        <strain evidence="3 4">CECT 8286</strain>
    </source>
</reference>
<dbReference type="Proteomes" id="UP001589605">
    <property type="component" value="Unassembled WGS sequence"/>
</dbReference>
<name>A0ABV5EWS6_9FLAO</name>
<evidence type="ECO:0000259" key="2">
    <source>
        <dbReference type="Pfam" id="PF13505"/>
    </source>
</evidence>
<evidence type="ECO:0000313" key="3">
    <source>
        <dbReference type="EMBL" id="MFB9051637.1"/>
    </source>
</evidence>